<dbReference type="Proteomes" id="UP000829401">
    <property type="component" value="Chromosome"/>
</dbReference>
<proteinExistence type="predicted"/>
<keyword evidence="2" id="KW-1185">Reference proteome</keyword>
<dbReference type="KEGG" id="aaco:K1I37_08465"/>
<accession>T0DQ73</accession>
<sequence>MKSINRPTILDPKKLAPGHWVTESGSTTKWKHIFVYNDKRRKPIEYHSNSKNPYTAYSRDELLQAIRHVEQSIAEIQRGEGEFLDARERVALISMLKLELRQMRIVLKHNKTSRAS</sequence>
<dbReference type="RefSeq" id="WP_021295373.1">
    <property type="nucleotide sequence ID" value="NZ_AURB01000064.1"/>
</dbReference>
<organism evidence="1 2">
    <name type="scientific">Alicyclobacillus acidoterrestris (strain ATCC 49025 / DSM 3922 / CIP 106132 / NCIMB 13137 / GD3B)</name>
    <dbReference type="NCBI Taxonomy" id="1356854"/>
    <lineage>
        <taxon>Bacteria</taxon>
        <taxon>Bacillati</taxon>
        <taxon>Bacillota</taxon>
        <taxon>Bacilli</taxon>
        <taxon>Bacillales</taxon>
        <taxon>Alicyclobacillaceae</taxon>
        <taxon>Alicyclobacillus</taxon>
    </lineage>
</organism>
<dbReference type="AlphaFoldDB" id="T0DQ73"/>
<accession>A0A9E6ZWK0</accession>
<gene>
    <name evidence="1" type="ORF">K1I37_08465</name>
</gene>
<evidence type="ECO:0000313" key="1">
    <source>
        <dbReference type="EMBL" id="UNO50479.1"/>
    </source>
</evidence>
<evidence type="ECO:0000313" key="2">
    <source>
        <dbReference type="Proteomes" id="UP000829401"/>
    </source>
</evidence>
<protein>
    <submittedName>
        <fullName evidence="1">Uncharacterized protein</fullName>
    </submittedName>
</protein>
<dbReference type="EMBL" id="CP080467">
    <property type="protein sequence ID" value="UNO50479.1"/>
    <property type="molecule type" value="Genomic_DNA"/>
</dbReference>
<reference evidence="2" key="1">
    <citation type="journal article" date="2022" name="G3 (Bethesda)">
        <title>Unveiling the complete genome sequence of Alicyclobacillus acidoterrestris DSM 3922T, a taint-producing strain.</title>
        <authorList>
            <person name="Leonardo I.C."/>
            <person name="Barreto Crespo M.T."/>
            <person name="Gaspar F.B."/>
        </authorList>
    </citation>
    <scope>NUCLEOTIDE SEQUENCE [LARGE SCALE GENOMIC DNA]</scope>
    <source>
        <strain evidence="2">DSM 3922</strain>
    </source>
</reference>
<name>T0DQ73_ALIAG</name>